<dbReference type="Pfam" id="PF13614">
    <property type="entry name" value="AAA_31"/>
    <property type="match status" value="1"/>
</dbReference>
<name>A0A6J6CDU5_9ZZZZ</name>
<protein>
    <submittedName>
        <fullName evidence="2">Unannotated protein</fullName>
    </submittedName>
</protein>
<dbReference type="PIRSF" id="PIRSF009320">
    <property type="entry name" value="Nuc_binding_HP_1000"/>
    <property type="match status" value="1"/>
</dbReference>
<dbReference type="PANTHER" id="PTHR13696:SF52">
    <property type="entry name" value="PARA FAMILY PROTEIN CT_582"/>
    <property type="match status" value="1"/>
</dbReference>
<accession>A0A6J6CDU5</accession>
<gene>
    <name evidence="2" type="ORF">UFOPK1572_00058</name>
</gene>
<dbReference type="InterPro" id="IPR050678">
    <property type="entry name" value="DNA_Partitioning_ATPase"/>
</dbReference>
<dbReference type="SUPFAM" id="SSF52540">
    <property type="entry name" value="P-loop containing nucleoside triphosphate hydrolases"/>
    <property type="match status" value="1"/>
</dbReference>
<feature type="domain" description="AAA" evidence="1">
    <location>
        <begin position="8"/>
        <end position="184"/>
    </location>
</feature>
<dbReference type="InterPro" id="IPR027417">
    <property type="entry name" value="P-loop_NTPase"/>
</dbReference>
<organism evidence="2">
    <name type="scientific">freshwater metagenome</name>
    <dbReference type="NCBI Taxonomy" id="449393"/>
    <lineage>
        <taxon>unclassified sequences</taxon>
        <taxon>metagenomes</taxon>
        <taxon>ecological metagenomes</taxon>
    </lineage>
</organism>
<evidence type="ECO:0000259" key="1">
    <source>
        <dbReference type="Pfam" id="PF13614"/>
    </source>
</evidence>
<dbReference type="CDD" id="cd02042">
    <property type="entry name" value="ParAB_family"/>
    <property type="match status" value="1"/>
</dbReference>
<dbReference type="InterPro" id="IPR025669">
    <property type="entry name" value="AAA_dom"/>
</dbReference>
<dbReference type="EMBL" id="CAEZTC010000004">
    <property type="protein sequence ID" value="CAB4549444.1"/>
    <property type="molecule type" value="Genomic_DNA"/>
</dbReference>
<dbReference type="Gene3D" id="3.40.50.300">
    <property type="entry name" value="P-loop containing nucleotide triphosphate hydrolases"/>
    <property type="match status" value="1"/>
</dbReference>
<evidence type="ECO:0000313" key="2">
    <source>
        <dbReference type="EMBL" id="CAB4549444.1"/>
    </source>
</evidence>
<sequence length="264" mass="28559">MSASDTVVLAISLQKGGVGKTTTAINLGAALAEMGFRTLIIDLDPQGNASSGLGVNIPEDAPTIAEVLRREETLDAIVEPTAEKNLFVAPAPKGQQLAEVEAQLVAEMFPQPRLKDAIDACREDWDYILMDCPPTFGRLTVNAFMAADAILAPVQCQYFALEGLRDLSDVVRQVRSALNPDLEIAHYLLTMSESSKKLSQEVEAELRTAFTDKVFKSVIPYNVKLAEAPSMEMSVLNHASTSKGAKAYRAVAKELSHGRTPKAR</sequence>
<reference evidence="2" key="1">
    <citation type="submission" date="2020-05" db="EMBL/GenBank/DDBJ databases">
        <authorList>
            <person name="Chiriac C."/>
            <person name="Salcher M."/>
            <person name="Ghai R."/>
            <person name="Kavagutti S V."/>
        </authorList>
    </citation>
    <scope>NUCLEOTIDE SEQUENCE</scope>
</reference>
<dbReference type="PANTHER" id="PTHR13696">
    <property type="entry name" value="P-LOOP CONTAINING NUCLEOSIDE TRIPHOSPHATE HYDROLASE"/>
    <property type="match status" value="1"/>
</dbReference>
<proteinExistence type="predicted"/>
<dbReference type="AlphaFoldDB" id="A0A6J6CDU5"/>
<dbReference type="FunFam" id="3.40.50.300:FF:000285">
    <property type="entry name" value="Sporulation initiation inhibitor Soj"/>
    <property type="match status" value="1"/>
</dbReference>